<protein>
    <submittedName>
        <fullName evidence="4">Secreted protein</fullName>
    </submittedName>
</protein>
<reference evidence="2 3" key="2">
    <citation type="submission" date="2018-11" db="EMBL/GenBank/DDBJ databases">
        <authorList>
            <consortium name="Pathogen Informatics"/>
        </authorList>
    </citation>
    <scope>NUCLEOTIDE SEQUENCE [LARGE SCALE GENOMIC DNA]</scope>
</reference>
<dbReference type="Proteomes" id="UP000267096">
    <property type="component" value="Unassembled WGS sequence"/>
</dbReference>
<evidence type="ECO:0000313" key="3">
    <source>
        <dbReference type="Proteomes" id="UP000267096"/>
    </source>
</evidence>
<reference evidence="4" key="1">
    <citation type="submission" date="2017-02" db="UniProtKB">
        <authorList>
            <consortium name="WormBaseParasite"/>
        </authorList>
    </citation>
    <scope>IDENTIFICATION</scope>
</reference>
<evidence type="ECO:0000313" key="4">
    <source>
        <dbReference type="WBParaSite" id="ASIM_0001759601-mRNA-1"/>
    </source>
</evidence>
<organism evidence="4">
    <name type="scientific">Anisakis simplex</name>
    <name type="common">Herring worm</name>
    <dbReference type="NCBI Taxonomy" id="6269"/>
    <lineage>
        <taxon>Eukaryota</taxon>
        <taxon>Metazoa</taxon>
        <taxon>Ecdysozoa</taxon>
        <taxon>Nematoda</taxon>
        <taxon>Chromadorea</taxon>
        <taxon>Rhabditida</taxon>
        <taxon>Spirurina</taxon>
        <taxon>Ascaridomorpha</taxon>
        <taxon>Ascaridoidea</taxon>
        <taxon>Anisakidae</taxon>
        <taxon>Anisakis</taxon>
        <taxon>Anisakis simplex complex</taxon>
    </lineage>
</organism>
<dbReference type="WBParaSite" id="ASIM_0001759601-mRNA-1">
    <property type="protein sequence ID" value="ASIM_0001759601-mRNA-1"/>
    <property type="gene ID" value="ASIM_0001759601"/>
</dbReference>
<keyword evidence="1" id="KW-0732">Signal</keyword>
<gene>
    <name evidence="2" type="ORF">ASIM_LOCUS17000</name>
</gene>
<accession>A0A0M3K9F2</accession>
<dbReference type="AlphaFoldDB" id="A0A0M3K9F2"/>
<dbReference type="EMBL" id="UYRR01033637">
    <property type="protein sequence ID" value="VDK59234.1"/>
    <property type="molecule type" value="Genomic_DNA"/>
</dbReference>
<keyword evidence="3" id="KW-1185">Reference proteome</keyword>
<name>A0A0M3K9F2_ANISI</name>
<feature type="signal peptide" evidence="1">
    <location>
        <begin position="1"/>
        <end position="19"/>
    </location>
</feature>
<feature type="chain" id="PRO_5043121327" evidence="1">
    <location>
        <begin position="20"/>
        <end position="133"/>
    </location>
</feature>
<evidence type="ECO:0000313" key="2">
    <source>
        <dbReference type="EMBL" id="VDK59234.1"/>
    </source>
</evidence>
<sequence length="133" mass="14959">MLSICTGIVLLTLAEIGSGQMMMPIDCSQAPLGFQQLCYQLQAMDRMSRQRWIINQQAEQQQRLLQAPLVPGEQWLSPATPQRSFQPSAFDCLDLQCLCPYFQVSRYSALLVILMIIALRSSLSSTNFLISVN</sequence>
<proteinExistence type="predicted"/>
<evidence type="ECO:0000256" key="1">
    <source>
        <dbReference type="SAM" id="SignalP"/>
    </source>
</evidence>